<accession>A0A4C1Z7P3</accession>
<reference evidence="2 3" key="1">
    <citation type="journal article" date="2019" name="Commun. Biol.">
        <title>The bagworm genome reveals a unique fibroin gene that provides high tensile strength.</title>
        <authorList>
            <person name="Kono N."/>
            <person name="Nakamura H."/>
            <person name="Ohtoshi R."/>
            <person name="Tomita M."/>
            <person name="Numata K."/>
            <person name="Arakawa K."/>
        </authorList>
    </citation>
    <scope>NUCLEOTIDE SEQUENCE [LARGE SCALE GENOMIC DNA]</scope>
</reference>
<dbReference type="EMBL" id="BGZK01001634">
    <property type="protein sequence ID" value="GBP83700.1"/>
    <property type="molecule type" value="Genomic_DNA"/>
</dbReference>
<keyword evidence="3" id="KW-1185">Reference proteome</keyword>
<sequence length="382" mass="42441">MEPSSCTDVVNEKDNPTERLLWDVMPGPPVLGQLTLLRLRLRGDVALEEITNPKGSPSFKIIVLCFDTCCRQTNSKSRKNRSLIWRSRSIASRTSGGRATDPAKTALRRADPAGRPPESSARPECKNQIKQDRKQKIDGGKDFRLSPFGPFFAVRHRTDASYGTDGRAGLLAGVDTRRARLQTGEAASPSVSRAAVSLFAATSPSSGRGQRQIYVSTVTLFRNSFATDQREKAAENEISRRTITSYKPVSASESTILVCRSRVLKGRDYCKFGIRCGSGFVPSAPTSTGRPRWDQSPTLSRSLIRRSAGSRVLEVRLQRPEIKRLREGISQQTGVVKRSSHTLPARCQGRRRLLVLPSRDIRSRVRRRGRWRSRSSLAPLPS</sequence>
<protein>
    <submittedName>
        <fullName evidence="2">Uncharacterized protein</fullName>
    </submittedName>
</protein>
<comment type="caution">
    <text evidence="2">The sequence shown here is derived from an EMBL/GenBank/DDBJ whole genome shotgun (WGS) entry which is preliminary data.</text>
</comment>
<evidence type="ECO:0000313" key="2">
    <source>
        <dbReference type="EMBL" id="GBP83700.1"/>
    </source>
</evidence>
<feature type="compositionally biased region" description="Basic and acidic residues" evidence="1">
    <location>
        <begin position="121"/>
        <end position="141"/>
    </location>
</feature>
<evidence type="ECO:0000313" key="3">
    <source>
        <dbReference type="Proteomes" id="UP000299102"/>
    </source>
</evidence>
<gene>
    <name evidence="2" type="ORF">EVAR_61634_1</name>
</gene>
<proteinExistence type="predicted"/>
<name>A0A4C1Z7P3_EUMVA</name>
<dbReference type="AlphaFoldDB" id="A0A4C1Z7P3"/>
<feature type="region of interest" description="Disordered" evidence="1">
    <location>
        <begin position="88"/>
        <end position="141"/>
    </location>
</feature>
<organism evidence="2 3">
    <name type="scientific">Eumeta variegata</name>
    <name type="common">Bagworm moth</name>
    <name type="synonym">Eumeta japonica</name>
    <dbReference type="NCBI Taxonomy" id="151549"/>
    <lineage>
        <taxon>Eukaryota</taxon>
        <taxon>Metazoa</taxon>
        <taxon>Ecdysozoa</taxon>
        <taxon>Arthropoda</taxon>
        <taxon>Hexapoda</taxon>
        <taxon>Insecta</taxon>
        <taxon>Pterygota</taxon>
        <taxon>Neoptera</taxon>
        <taxon>Endopterygota</taxon>
        <taxon>Lepidoptera</taxon>
        <taxon>Glossata</taxon>
        <taxon>Ditrysia</taxon>
        <taxon>Tineoidea</taxon>
        <taxon>Psychidae</taxon>
        <taxon>Oiketicinae</taxon>
        <taxon>Eumeta</taxon>
    </lineage>
</organism>
<evidence type="ECO:0000256" key="1">
    <source>
        <dbReference type="SAM" id="MobiDB-lite"/>
    </source>
</evidence>
<dbReference type="Proteomes" id="UP000299102">
    <property type="component" value="Unassembled WGS sequence"/>
</dbReference>